<evidence type="ECO:0000256" key="3">
    <source>
        <dbReference type="ARBA" id="ARBA00009651"/>
    </source>
</evidence>
<comment type="caution">
    <text evidence="17">The sequence shown here is derived from an EMBL/GenBank/DDBJ whole genome shotgun (WGS) entry which is preliminary data.</text>
</comment>
<dbReference type="Pfam" id="PF13765">
    <property type="entry name" value="PRY"/>
    <property type="match status" value="1"/>
</dbReference>
<dbReference type="SMART" id="SM00336">
    <property type="entry name" value="BBOX"/>
    <property type="match status" value="1"/>
</dbReference>
<dbReference type="Pfam" id="PF00059">
    <property type="entry name" value="Lectin_C"/>
    <property type="match status" value="1"/>
</dbReference>
<feature type="coiled-coil region" evidence="11">
    <location>
        <begin position="110"/>
        <end position="137"/>
    </location>
</feature>
<sequence>MATADAAGAAASLMPSTLCEVHNKPLKFFCQNELALICAQCAKTKQHHNHTVFPIQEAAQKNKAEIQNHVKKGREVARMYEKHVEMSTRNLWKRPGEERRKLVHEFEQFHQAAKDQMQFLLSHLEELKINILDYQKKNHTRHTTNTTQLNFLIGNIEKKCDLPEIEFLKQMTQINSLVSNLEKLRKELPEECLKEFKIISNCLGEEKYVENNLGDLEQRLEKISEQNKVLKETLRALKGKMQTELMKIMDNCLKPYEKGNVFFDRDTLNHMLELSDDQITVKWNAELKEKIPYHWMRFEKDSCVLGSEGFTAGRVYWEINVEEGKIWAVGVAKESVERKHPVHFAPENGIWGLGLDEQKKYVAYTNSGVVPLGLSEPLQKIQIIDYMGNQEKITSSSPSTGETVCLIGLTNCQPPITPSCGVNSSLTKSWDHAAHTVISRNQPENQATGNVLNGGKDGFPKSQPTNASMVEFSNINKEDFIEKGGATDGNKEDKKDNKPATVEQWVDFSLEEKKEAGTQPNTRVKNSITWIVLILFVIQIVGLVTTIFVFTKAKPHLPSAAATTSCCPTGWHNNQGNCYHVMETKETWNASQNHCLSFGATLAVFGDLEKLIGAMNVREPFNHWVGLHRSPEESWKWSDGTLFKNPFEVEGDGPCAYLKKRAVSSADCADWKKGLCSLKGLMNHQLCRAT</sequence>
<accession>A0AAW1BV02</accession>
<evidence type="ECO:0000256" key="10">
    <source>
        <dbReference type="PROSITE-ProRule" id="PRU00024"/>
    </source>
</evidence>
<feature type="compositionally biased region" description="Basic and acidic residues" evidence="12">
    <location>
        <begin position="489"/>
        <end position="498"/>
    </location>
</feature>
<dbReference type="Pfam" id="PF00643">
    <property type="entry name" value="zf-B_box"/>
    <property type="match status" value="1"/>
</dbReference>
<evidence type="ECO:0000256" key="5">
    <source>
        <dbReference type="ARBA" id="ARBA00022699"/>
    </source>
</evidence>
<dbReference type="CDD" id="cd03593">
    <property type="entry name" value="CLECT_NK_receptors_like"/>
    <property type="match status" value="1"/>
</dbReference>
<evidence type="ECO:0000256" key="6">
    <source>
        <dbReference type="ARBA" id="ARBA00022734"/>
    </source>
</evidence>
<dbReference type="EMBL" id="JAOTOJ010000002">
    <property type="protein sequence ID" value="KAK9405850.1"/>
    <property type="molecule type" value="Genomic_DNA"/>
</dbReference>
<organism evidence="17 18">
    <name type="scientific">Crotalus adamanteus</name>
    <name type="common">Eastern diamondback rattlesnake</name>
    <dbReference type="NCBI Taxonomy" id="8729"/>
    <lineage>
        <taxon>Eukaryota</taxon>
        <taxon>Metazoa</taxon>
        <taxon>Chordata</taxon>
        <taxon>Craniata</taxon>
        <taxon>Vertebrata</taxon>
        <taxon>Euteleostomi</taxon>
        <taxon>Lepidosauria</taxon>
        <taxon>Squamata</taxon>
        <taxon>Bifurcata</taxon>
        <taxon>Unidentata</taxon>
        <taxon>Episquamata</taxon>
        <taxon>Toxicofera</taxon>
        <taxon>Serpentes</taxon>
        <taxon>Colubroidea</taxon>
        <taxon>Viperidae</taxon>
        <taxon>Crotalinae</taxon>
        <taxon>Crotalus</taxon>
    </lineage>
</organism>
<dbReference type="InterPro" id="IPR001870">
    <property type="entry name" value="B30.2/SPRY"/>
</dbReference>
<dbReference type="InterPro" id="IPR016187">
    <property type="entry name" value="CTDL_fold"/>
</dbReference>
<keyword evidence="11" id="KW-0175">Coiled coil</keyword>
<dbReference type="SMART" id="SM00034">
    <property type="entry name" value="CLECT"/>
    <property type="match status" value="1"/>
</dbReference>
<keyword evidence="13" id="KW-0812">Transmembrane</keyword>
<gene>
    <name evidence="17" type="ORF">NXF25_004624</name>
</gene>
<dbReference type="GO" id="GO:0008270">
    <property type="term" value="F:zinc ion binding"/>
    <property type="evidence" value="ECO:0007669"/>
    <property type="project" value="UniProtKB-KW"/>
</dbReference>
<evidence type="ECO:0000256" key="1">
    <source>
        <dbReference type="ARBA" id="ARBA00004167"/>
    </source>
</evidence>
<evidence type="ECO:0000256" key="11">
    <source>
        <dbReference type="SAM" id="Coils"/>
    </source>
</evidence>
<dbReference type="PROSITE" id="PS50119">
    <property type="entry name" value="ZF_BBOX"/>
    <property type="match status" value="1"/>
</dbReference>
<evidence type="ECO:0000256" key="13">
    <source>
        <dbReference type="SAM" id="Phobius"/>
    </source>
</evidence>
<dbReference type="AlphaFoldDB" id="A0AAW1BV02"/>
<dbReference type="Pfam" id="PF00622">
    <property type="entry name" value="SPRY"/>
    <property type="match status" value="1"/>
</dbReference>
<dbReference type="Gene3D" id="3.10.100.10">
    <property type="entry name" value="Mannose-Binding Protein A, subunit A"/>
    <property type="match status" value="1"/>
</dbReference>
<dbReference type="InterPro" id="IPR006574">
    <property type="entry name" value="PRY"/>
</dbReference>
<keyword evidence="4" id="KW-0964">Secreted</keyword>
<dbReference type="Gene3D" id="2.60.120.920">
    <property type="match status" value="1"/>
</dbReference>
<evidence type="ECO:0000256" key="4">
    <source>
        <dbReference type="ARBA" id="ARBA00022525"/>
    </source>
</evidence>
<dbReference type="PROSITE" id="PS50041">
    <property type="entry name" value="C_TYPE_LECTIN_2"/>
    <property type="match status" value="1"/>
</dbReference>
<dbReference type="InterPro" id="IPR043136">
    <property type="entry name" value="B30.2/SPRY_sf"/>
</dbReference>
<dbReference type="GO" id="GO:0030246">
    <property type="term" value="F:carbohydrate binding"/>
    <property type="evidence" value="ECO:0007669"/>
    <property type="project" value="UniProtKB-KW"/>
</dbReference>
<keyword evidence="7 10" id="KW-0863">Zinc-finger</keyword>
<feature type="domain" description="C-type lectin" evidence="14">
    <location>
        <begin position="574"/>
        <end position="677"/>
    </location>
</feature>
<comment type="function">
    <text evidence="9">Neurotoxin that produces dose-dependent hypolocomotion and hyperalgesia in mice. May directly act on the central nervous system, as it is 6500-fold more potent when administered intracerebroventricularly than intraperitoneal.</text>
</comment>
<evidence type="ECO:0000256" key="7">
    <source>
        <dbReference type="ARBA" id="ARBA00022771"/>
    </source>
</evidence>
<protein>
    <submittedName>
        <fullName evidence="17">Uncharacterized protein</fullName>
    </submittedName>
</protein>
<evidence type="ECO:0000259" key="14">
    <source>
        <dbReference type="PROSITE" id="PS50041"/>
    </source>
</evidence>
<dbReference type="GO" id="GO:0016020">
    <property type="term" value="C:membrane"/>
    <property type="evidence" value="ECO:0007669"/>
    <property type="project" value="UniProtKB-SubCell"/>
</dbReference>
<dbReference type="Proteomes" id="UP001474421">
    <property type="component" value="Unassembled WGS sequence"/>
</dbReference>
<keyword evidence="5" id="KW-0528">Neurotoxin</keyword>
<dbReference type="SUPFAM" id="SSF57845">
    <property type="entry name" value="B-box zinc-binding domain"/>
    <property type="match status" value="1"/>
</dbReference>
<feature type="domain" description="B box-type" evidence="15">
    <location>
        <begin position="14"/>
        <end position="55"/>
    </location>
</feature>
<dbReference type="PROSITE" id="PS50188">
    <property type="entry name" value="B302_SPRY"/>
    <property type="match status" value="1"/>
</dbReference>
<dbReference type="SMART" id="SM00589">
    <property type="entry name" value="PRY"/>
    <property type="match status" value="1"/>
</dbReference>
<dbReference type="InterPro" id="IPR013320">
    <property type="entry name" value="ConA-like_dom_sf"/>
</dbReference>
<keyword evidence="5" id="KW-0800">Toxin</keyword>
<dbReference type="InterPro" id="IPR003879">
    <property type="entry name" value="Butyrophylin_SPRY"/>
</dbReference>
<dbReference type="InterPro" id="IPR033992">
    <property type="entry name" value="NKR-like_CTLD"/>
</dbReference>
<proteinExistence type="inferred from homology"/>
<dbReference type="GO" id="GO:0005576">
    <property type="term" value="C:extracellular region"/>
    <property type="evidence" value="ECO:0007669"/>
    <property type="project" value="UniProtKB-SubCell"/>
</dbReference>
<keyword evidence="18" id="KW-1185">Reference proteome</keyword>
<dbReference type="InterPro" id="IPR001304">
    <property type="entry name" value="C-type_lectin-like"/>
</dbReference>
<keyword evidence="6" id="KW-0430">Lectin</keyword>
<comment type="similarity">
    <text evidence="3">Belongs to the ohanin/vespryn family.</text>
</comment>
<dbReference type="SUPFAM" id="SSF56436">
    <property type="entry name" value="C-type lectin-like"/>
    <property type="match status" value="1"/>
</dbReference>
<dbReference type="InterPro" id="IPR050143">
    <property type="entry name" value="TRIM/RBCC"/>
</dbReference>
<keyword evidence="13" id="KW-0472">Membrane</keyword>
<dbReference type="PRINTS" id="PR01407">
    <property type="entry name" value="BUTYPHLNCDUF"/>
</dbReference>
<dbReference type="Gene3D" id="3.30.160.60">
    <property type="entry name" value="Classic Zinc Finger"/>
    <property type="match status" value="1"/>
</dbReference>
<evidence type="ECO:0000259" key="16">
    <source>
        <dbReference type="PROSITE" id="PS50188"/>
    </source>
</evidence>
<feature type="coiled-coil region" evidence="11">
    <location>
        <begin position="206"/>
        <end position="240"/>
    </location>
</feature>
<name>A0AAW1BV02_CROAD</name>
<evidence type="ECO:0000256" key="2">
    <source>
        <dbReference type="ARBA" id="ARBA00004613"/>
    </source>
</evidence>
<keyword evidence="8" id="KW-0862">Zinc</keyword>
<feature type="transmembrane region" description="Helical" evidence="13">
    <location>
        <begin position="528"/>
        <end position="550"/>
    </location>
</feature>
<dbReference type="InterPro" id="IPR000315">
    <property type="entry name" value="Znf_B-box"/>
</dbReference>
<dbReference type="PANTHER" id="PTHR24103">
    <property type="entry name" value="E3 UBIQUITIN-PROTEIN LIGASE TRIM"/>
    <property type="match status" value="1"/>
</dbReference>
<reference evidence="17 18" key="1">
    <citation type="journal article" date="2024" name="Proc. Natl. Acad. Sci. U.S.A.">
        <title>The genetic regulatory architecture and epigenomic basis for age-related changes in rattlesnake venom.</title>
        <authorList>
            <person name="Hogan M.P."/>
            <person name="Holding M.L."/>
            <person name="Nystrom G.S."/>
            <person name="Colston T.J."/>
            <person name="Bartlett D.A."/>
            <person name="Mason A.J."/>
            <person name="Ellsworth S.A."/>
            <person name="Rautsaw R.M."/>
            <person name="Lawrence K.C."/>
            <person name="Strickland J.L."/>
            <person name="He B."/>
            <person name="Fraser P."/>
            <person name="Margres M.J."/>
            <person name="Gilbert D.M."/>
            <person name="Gibbs H.L."/>
            <person name="Parkinson C.L."/>
            <person name="Rokyta D.R."/>
        </authorList>
    </citation>
    <scope>NUCLEOTIDE SEQUENCE [LARGE SCALE GENOMIC DNA]</scope>
    <source>
        <strain evidence="17">DRR0105</strain>
    </source>
</reference>
<keyword evidence="13" id="KW-1133">Transmembrane helix</keyword>
<evidence type="ECO:0000256" key="9">
    <source>
        <dbReference type="ARBA" id="ARBA00034460"/>
    </source>
</evidence>
<evidence type="ECO:0000256" key="8">
    <source>
        <dbReference type="ARBA" id="ARBA00022833"/>
    </source>
</evidence>
<evidence type="ECO:0000259" key="15">
    <source>
        <dbReference type="PROSITE" id="PS50119"/>
    </source>
</evidence>
<evidence type="ECO:0000313" key="17">
    <source>
        <dbReference type="EMBL" id="KAK9405850.1"/>
    </source>
</evidence>
<keyword evidence="7 10" id="KW-0479">Metal-binding</keyword>
<evidence type="ECO:0000313" key="18">
    <source>
        <dbReference type="Proteomes" id="UP001474421"/>
    </source>
</evidence>
<dbReference type="InterPro" id="IPR016186">
    <property type="entry name" value="C-type_lectin-like/link_sf"/>
</dbReference>
<dbReference type="InterPro" id="IPR003877">
    <property type="entry name" value="SPRY_dom"/>
</dbReference>
<dbReference type="SUPFAM" id="SSF49899">
    <property type="entry name" value="Concanavalin A-like lectins/glucanases"/>
    <property type="match status" value="1"/>
</dbReference>
<evidence type="ECO:0000256" key="12">
    <source>
        <dbReference type="SAM" id="MobiDB-lite"/>
    </source>
</evidence>
<comment type="subcellular location">
    <subcellularLocation>
        <location evidence="1">Membrane</location>
        <topology evidence="1">Single-pass membrane protein</topology>
    </subcellularLocation>
    <subcellularLocation>
        <location evidence="2">Secreted</location>
    </subcellularLocation>
</comment>
<feature type="domain" description="B30.2/SPRY" evidence="16">
    <location>
        <begin position="241"/>
        <end position="444"/>
    </location>
</feature>
<feature type="region of interest" description="Disordered" evidence="12">
    <location>
        <begin position="481"/>
        <end position="500"/>
    </location>
</feature>